<dbReference type="PROSITE" id="PS00973">
    <property type="entry name" value="USP_2"/>
    <property type="match status" value="1"/>
</dbReference>
<evidence type="ECO:0000313" key="3">
    <source>
        <dbReference type="Proteomes" id="UP000179807"/>
    </source>
</evidence>
<dbReference type="PANTHER" id="PTHR24006">
    <property type="entry name" value="UBIQUITIN CARBOXYL-TERMINAL HYDROLASE"/>
    <property type="match status" value="1"/>
</dbReference>
<dbReference type="InterPro" id="IPR001394">
    <property type="entry name" value="Peptidase_C19_UCH"/>
</dbReference>
<proteinExistence type="predicted"/>
<dbReference type="GO" id="GO:0004843">
    <property type="term" value="F:cysteine-type deubiquitinase activity"/>
    <property type="evidence" value="ECO:0007669"/>
    <property type="project" value="InterPro"/>
</dbReference>
<dbReference type="Gene3D" id="3.90.70.10">
    <property type="entry name" value="Cysteine proteinases"/>
    <property type="match status" value="1"/>
</dbReference>
<dbReference type="PANTHER" id="PTHR24006:SF827">
    <property type="entry name" value="UBIQUITIN CARBOXYL-TERMINAL HYDROLASE 34"/>
    <property type="match status" value="1"/>
</dbReference>
<dbReference type="InterPro" id="IPR050164">
    <property type="entry name" value="Peptidase_C19"/>
</dbReference>
<dbReference type="VEuPathDB" id="TrichDB:TRFO_05302"/>
<dbReference type="Pfam" id="PF00443">
    <property type="entry name" value="UCH"/>
    <property type="match status" value="1"/>
</dbReference>
<dbReference type="GO" id="GO:0016579">
    <property type="term" value="P:protein deubiquitination"/>
    <property type="evidence" value="ECO:0007669"/>
    <property type="project" value="InterPro"/>
</dbReference>
<dbReference type="RefSeq" id="XP_068360224.1">
    <property type="nucleotide sequence ID" value="XM_068492411.1"/>
</dbReference>
<dbReference type="FunFam" id="3.90.70.10:FF:000090">
    <property type="entry name" value="Clan CA, family C19, ubiquitin hydrolase-like cysteine peptidase"/>
    <property type="match status" value="1"/>
</dbReference>
<dbReference type="EMBL" id="MLAK01000705">
    <property type="protein sequence ID" value="OHT07088.1"/>
    <property type="molecule type" value="Genomic_DNA"/>
</dbReference>
<dbReference type="PROSITE" id="PS00972">
    <property type="entry name" value="USP_1"/>
    <property type="match status" value="1"/>
</dbReference>
<name>A0A1J4K880_9EUKA</name>
<dbReference type="GO" id="GO:0005829">
    <property type="term" value="C:cytosol"/>
    <property type="evidence" value="ECO:0007669"/>
    <property type="project" value="TreeGrafter"/>
</dbReference>
<dbReference type="SUPFAM" id="SSF54001">
    <property type="entry name" value="Cysteine proteinases"/>
    <property type="match status" value="1"/>
</dbReference>
<protein>
    <recommendedName>
        <fullName evidence="1">USP domain-containing protein</fullName>
    </recommendedName>
</protein>
<dbReference type="InterPro" id="IPR018200">
    <property type="entry name" value="USP_CS"/>
</dbReference>
<evidence type="ECO:0000313" key="2">
    <source>
        <dbReference type="EMBL" id="OHT07088.1"/>
    </source>
</evidence>
<dbReference type="GeneID" id="94827115"/>
<reference evidence="2" key="1">
    <citation type="submission" date="2016-10" db="EMBL/GenBank/DDBJ databases">
        <authorList>
            <person name="Benchimol M."/>
            <person name="Almeida L.G."/>
            <person name="Vasconcelos A.T."/>
            <person name="Perreira-Neves A."/>
            <person name="Rosa I.A."/>
            <person name="Tasca T."/>
            <person name="Bogo M.R."/>
            <person name="de Souza W."/>
        </authorList>
    </citation>
    <scope>NUCLEOTIDE SEQUENCE [LARGE SCALE GENOMIC DNA]</scope>
    <source>
        <strain evidence="2">K</strain>
    </source>
</reference>
<dbReference type="InterPro" id="IPR038765">
    <property type="entry name" value="Papain-like_cys_pep_sf"/>
</dbReference>
<comment type="caution">
    <text evidence="2">The sequence shown here is derived from an EMBL/GenBank/DDBJ whole genome shotgun (WGS) entry which is preliminary data.</text>
</comment>
<accession>A0A1J4K880</accession>
<keyword evidence="3" id="KW-1185">Reference proteome</keyword>
<dbReference type="InterPro" id="IPR028889">
    <property type="entry name" value="USP"/>
</dbReference>
<dbReference type="PROSITE" id="PS50235">
    <property type="entry name" value="USP_3"/>
    <property type="match status" value="1"/>
</dbReference>
<dbReference type="GO" id="GO:0005634">
    <property type="term" value="C:nucleus"/>
    <property type="evidence" value="ECO:0007669"/>
    <property type="project" value="TreeGrafter"/>
</dbReference>
<dbReference type="Proteomes" id="UP000179807">
    <property type="component" value="Unassembled WGS sequence"/>
</dbReference>
<sequence length="2363" mass="278484">MIPEEDFESWSLVLQNPSFGGEEYVNFTSDSVNLIFNILSTDFLPDPIENYTFQFINEIIPKSIENILGTYDFSTNVQENIIEYISTVFMLIIWGIGKKNIILFRLLLKIFEKNSPFYSNSENCYETIVDNFTSSGLVDPVLESIQNYNEENALEWFETFFRFLKLPFISFNEAFPSSIDNFIEFLYHKQNDIKNNKDFNILLEIIQSIEKLLFQIGFNQGSTDYHVQKLFPFAKNWIILDNEKKQEIGLSFFLTVLNSMHDFTIESFYKFAKDENLTNLLHQHINIPNLLSQAYRLLLILSEKKDFDFFNSDILLKYFEKANKICSSSKNNDYSNNTINDNANNNYDYSGYFNDDFDQNTFSGIMNDLVSIISNCKVEVINEFIHDLIINHSEKNMIFLLHLCDKVSNNEIIDYFFHYINEEKTVKYFNVLLNKFINDQMKTEIVDKFFNYFMNDYTNANLIKIFPAVVRIGDRSIIQKMLRVFHLNRSLVFRELINKLSMIHEYNITISLPDIKILSQVIDDNFFKFVSKLFSFHGSSIFDEDALQYLFKITKNYNYAIFQSVNPELSDEYILYLLELEKIKRKIINSPEINSNTILFDNYQNIYKLIFKIQNNQSANKLIKLFVHLSSPKFQDEESMKAIIALIQDSLDTISSLDELSTKKYQLYRLLKFIVKLLMKYEPYYLYEYGFEKHNQCEETIKFHIEGLGLDRDFIFPKNLSFYQLGKCLNMYFTKNVYFNYYYKGGYIDERTSLATVLNKENETLKIGASNLDEIPIKYNISLPLSIKLSQIGFQQILLKLLIDEKLGKLGKSILNFLPDDKIIKEEMTSSPQNAINNLRKYLDTNENDEEENNLRRKRFYIIKYKVEILLKEFMRNNQFRKEFRKSGGSQVLFDLLFRYKKPFFTRAIYEAKISKITAEQFKIIIHLYENNSYNHQQSNFLISKLVKRNAAQFSIIFNQCLDEFLEISPKLSPDIQIFFLRNVIPYLTDYLPLFNSINKDLEIINKNEYVRKLFSISLSKVRDSINYNKISMAIFEQFPRESSKTIKILSKLSPTEETIINYYSTCLFDSKYVSNSYTSEKKNISNQVKNEIKKNWNDDKIKLIFKFFSNLPAKNIENHLLPHFLFKIDRWNYDPDYDSKSITGFCGLRNLGATCYFNSVLQILFFTKPFCKFILHSEKDVELRKLFAEMLLTNRKFADTSKLTAAWKGWDSKPINPREQQDAFEFFQMFIDKLPNECNSFFKGQFVNEFKGLDENSDFHSDNLEEFVAIPLVISECDSLNESFANFAKPDLLTDDNQIFVESFNKKIDAQKYIRIEEAPQFLVIHLKRFEYNIQTGVRDKITKRYEFKQLINIKELMKNQQDTFYELYGLILHSGTAHSGHYTSLVRINTSWILFNDSEVEFFCDSNSFNRYIDNAAFGKGNIHDPVAYILFYRKIDDSFMKLESTDFNSNNLIFIPPPSFHEKVIEFPTNNFNHSFAMNTKNVEYEFEFNKLNSLIQNEDRQEIEDENNQYSKIRCLFSSYCLDFIRKTESQKLKLAYLINILGHSREFANFHGYICNQLLNKNDNIDIRNNLPININKEVDNDLSNNDEGNLMWIVSFLNENANDVQDIILHSHEVSEFSSFLINLMEKVSVHISFPFFDSFVSNLSKVSQLWRKIDSYTFIIFSFIANLNQNESAIQIAQENDWLKKCVNFVNDFYSKNTSKIPLEGVNLSYIFMVIQKLIKKEKENKKEIYQSSMFEEMIKNFEYINQSMNHTNIFYNLLITSYPYISCSPSTFSKYCKQRHICYQFFDKVITHSNMQISNFSDTFSDLSPNLLLDFFTHKINDSNPHPEIRNILLENYKYLIIPNVFLLNYSQSAEILLYWMFSFLKLPKERLFPAHSFEVINWIDSDLAKEKAKLVEIFESLLHYAVNIKNDDTSKYFIPFAVISGWVIGRLDLLDNVKYMSAFDEILNTKKLTQDECIGFYLLLMKYPFDVLTIEKYKEFAREIMKSGQMEPFNFLLKKTINLPAKIIMELFNNKYFVNFVKIIITQCHHIKMSTQNFKHLLLILIEHNHEDTNELNNENNNIFVQNFLEFLDSLAASVPINCLLNILIEVLIDYMNVNTASKLVNYMISLIEIQNMNFNMKKNIIFLQNIISIMEKFKNRIFIQNNLSHSAIRALINQLDCSNDLCKSCVSEFILLLCDILDISHNLNAKKTIIYLLTDNCSHEAINILYQLKQYKKIIKSLQKCHPLTKYTDIFIKFASLENFDIDRALIKIIKSYSRLDKKVLSSLVVKVHDKEKIAKYLVKRAINMDSCLSNTLVFIYQYIETFPTTKEIFTENLQPLKTSIIYKNKVIYEYIFGNGDSSSDIENDDDLC</sequence>
<feature type="domain" description="USP" evidence="1">
    <location>
        <begin position="1147"/>
        <end position="1438"/>
    </location>
</feature>
<evidence type="ECO:0000259" key="1">
    <source>
        <dbReference type="PROSITE" id="PS50235"/>
    </source>
</evidence>
<gene>
    <name evidence="2" type="ORF">TRFO_05302</name>
</gene>
<organism evidence="2 3">
    <name type="scientific">Tritrichomonas foetus</name>
    <dbReference type="NCBI Taxonomy" id="1144522"/>
    <lineage>
        <taxon>Eukaryota</taxon>
        <taxon>Metamonada</taxon>
        <taxon>Parabasalia</taxon>
        <taxon>Tritrichomonadida</taxon>
        <taxon>Tritrichomonadidae</taxon>
        <taxon>Tritrichomonas</taxon>
    </lineage>
</organism>
<dbReference type="OrthoDB" id="289038at2759"/>